<name>A0A2U8E0D3_9BACT</name>
<feature type="domain" description="VOC" evidence="3">
    <location>
        <begin position="4"/>
        <end position="133"/>
    </location>
</feature>
<evidence type="ECO:0000256" key="1">
    <source>
        <dbReference type="ARBA" id="ARBA00009308"/>
    </source>
</evidence>
<sequence length="139" mass="14944">MITNIDHLGIAVTSIDAALGYYEKVLGLKCTHREEVASQKVRTAFIPCGQVNIELLEPTSPDSPIAKFLEKNPHGGIHHIAYATDDITSQLAQASGAGARLINETPVEGAHEKLVAFLHPKSTFGVLTEFCMSKPGAQH</sequence>
<dbReference type="Proteomes" id="UP000244896">
    <property type="component" value="Chromosome"/>
</dbReference>
<evidence type="ECO:0000259" key="3">
    <source>
        <dbReference type="PROSITE" id="PS51819"/>
    </source>
</evidence>
<dbReference type="PROSITE" id="PS51819">
    <property type="entry name" value="VOC"/>
    <property type="match status" value="1"/>
</dbReference>
<dbReference type="InterPro" id="IPR029068">
    <property type="entry name" value="Glyas_Bleomycin-R_OHBP_Dase"/>
</dbReference>
<gene>
    <name evidence="4" type="primary">mce</name>
    <name evidence="4" type="ORF">CKA38_02435</name>
</gene>
<dbReference type="AlphaFoldDB" id="A0A2U8E0D3"/>
<dbReference type="SUPFAM" id="SSF54593">
    <property type="entry name" value="Glyoxalase/Bleomycin resistance protein/Dihydroxybiphenyl dioxygenase"/>
    <property type="match status" value="1"/>
</dbReference>
<keyword evidence="2" id="KW-0479">Metal-binding</keyword>
<evidence type="ECO:0000313" key="4">
    <source>
        <dbReference type="EMBL" id="AWI08271.1"/>
    </source>
</evidence>
<dbReference type="GO" id="GO:0004493">
    <property type="term" value="F:methylmalonyl-CoA epimerase activity"/>
    <property type="evidence" value="ECO:0007669"/>
    <property type="project" value="TreeGrafter"/>
</dbReference>
<dbReference type="OrthoDB" id="9788468at2"/>
<dbReference type="CDD" id="cd07249">
    <property type="entry name" value="MMCE"/>
    <property type="match status" value="1"/>
</dbReference>
<evidence type="ECO:0000256" key="2">
    <source>
        <dbReference type="ARBA" id="ARBA00022723"/>
    </source>
</evidence>
<keyword evidence="5" id="KW-1185">Reference proteome</keyword>
<dbReference type="PANTHER" id="PTHR43048:SF3">
    <property type="entry name" value="METHYLMALONYL-COA EPIMERASE, MITOCHONDRIAL"/>
    <property type="match status" value="1"/>
</dbReference>
<organism evidence="4 5">
    <name type="scientific">Ereboglobus luteus</name>
    <dbReference type="NCBI Taxonomy" id="1796921"/>
    <lineage>
        <taxon>Bacteria</taxon>
        <taxon>Pseudomonadati</taxon>
        <taxon>Verrucomicrobiota</taxon>
        <taxon>Opitutia</taxon>
        <taxon>Opitutales</taxon>
        <taxon>Opitutaceae</taxon>
        <taxon>Ereboglobus</taxon>
    </lineage>
</organism>
<proteinExistence type="inferred from homology"/>
<dbReference type="KEGG" id="elut:CKA38_02435"/>
<dbReference type="GO" id="GO:0046491">
    <property type="term" value="P:L-methylmalonyl-CoA metabolic process"/>
    <property type="evidence" value="ECO:0007669"/>
    <property type="project" value="TreeGrafter"/>
</dbReference>
<dbReference type="Gene3D" id="3.10.180.10">
    <property type="entry name" value="2,3-Dihydroxybiphenyl 1,2-Dioxygenase, domain 1"/>
    <property type="match status" value="1"/>
</dbReference>
<evidence type="ECO:0000313" key="5">
    <source>
        <dbReference type="Proteomes" id="UP000244896"/>
    </source>
</evidence>
<dbReference type="NCBIfam" id="TIGR03081">
    <property type="entry name" value="metmalonyl_epim"/>
    <property type="match status" value="1"/>
</dbReference>
<accession>A0A2U8E0D3</accession>
<protein>
    <submittedName>
        <fullName evidence="4">Methylmalonyl-CoA epimerase</fullName>
    </submittedName>
</protein>
<dbReference type="Pfam" id="PF13669">
    <property type="entry name" value="Glyoxalase_4"/>
    <property type="match status" value="1"/>
</dbReference>
<dbReference type="PANTHER" id="PTHR43048">
    <property type="entry name" value="METHYLMALONYL-COA EPIMERASE"/>
    <property type="match status" value="1"/>
</dbReference>
<dbReference type="InterPro" id="IPR037523">
    <property type="entry name" value="VOC_core"/>
</dbReference>
<dbReference type="GO" id="GO:0046872">
    <property type="term" value="F:metal ion binding"/>
    <property type="evidence" value="ECO:0007669"/>
    <property type="project" value="UniProtKB-KW"/>
</dbReference>
<dbReference type="InterPro" id="IPR017515">
    <property type="entry name" value="MeMalonyl-CoA_epimerase"/>
</dbReference>
<reference evidence="4 5" key="1">
    <citation type="journal article" date="2018" name="Syst. Appl. Microbiol.">
        <title>Ereboglobus luteus gen. nov. sp. nov. from cockroach guts, and new insights into the oxygen relationship of the genera Opitutus and Didymococcus (Verrucomicrobia: Opitutaceae).</title>
        <authorList>
            <person name="Tegtmeier D."/>
            <person name="Belitz A."/>
            <person name="Radek R."/>
            <person name="Heimerl T."/>
            <person name="Brune A."/>
        </authorList>
    </citation>
    <scope>NUCLEOTIDE SEQUENCE [LARGE SCALE GENOMIC DNA]</scope>
    <source>
        <strain evidence="4 5">Ho45</strain>
    </source>
</reference>
<comment type="similarity">
    <text evidence="1">Belongs to the methylmalonyl-CoA epimerase family.</text>
</comment>
<dbReference type="EMBL" id="CP023004">
    <property type="protein sequence ID" value="AWI08271.1"/>
    <property type="molecule type" value="Genomic_DNA"/>
</dbReference>
<dbReference type="RefSeq" id="WP_108824076.1">
    <property type="nucleotide sequence ID" value="NZ_CP023004.1"/>
</dbReference>
<dbReference type="InterPro" id="IPR051785">
    <property type="entry name" value="MMCE/EMCE_epimerase"/>
</dbReference>